<sequence length="175" mass="19651">MRGHAWILNEVSAMHNVSKVVELGAGDGRLCNKVKTLLPTCEVTAVDLIPKPETVRSDIVWQQASIFEYDGFDRDTVVVANLFIHHLDDKELKLLGARLAQVRAVVLAEPHRKKTAELMGRLLFPLVNQVTRHDMITSIRAGFVKEEISKLIGRNFHWKESLGMFGGIRMIGVRG</sequence>
<dbReference type="InterPro" id="IPR029063">
    <property type="entry name" value="SAM-dependent_MTases_sf"/>
</dbReference>
<organism evidence="1">
    <name type="scientific">Oceaniferula spumae</name>
    <dbReference type="NCBI Taxonomy" id="2979115"/>
    <lineage>
        <taxon>Bacteria</taxon>
        <taxon>Pseudomonadati</taxon>
        <taxon>Verrucomicrobiota</taxon>
        <taxon>Verrucomicrobiia</taxon>
        <taxon>Verrucomicrobiales</taxon>
        <taxon>Verrucomicrobiaceae</taxon>
        <taxon>Oceaniferula</taxon>
    </lineage>
</organism>
<dbReference type="KEGG" id="osu:NT6N_02340"/>
<accession>A0AAT9FH13</accession>
<protein>
    <recommendedName>
        <fullName evidence="2">Methyltransferase domain-containing protein</fullName>
    </recommendedName>
</protein>
<evidence type="ECO:0008006" key="2">
    <source>
        <dbReference type="Google" id="ProtNLM"/>
    </source>
</evidence>
<name>A0AAT9FH13_9BACT</name>
<reference evidence="1" key="1">
    <citation type="submission" date="2024-07" db="EMBL/GenBank/DDBJ databases">
        <title>Complete genome sequence of Verrucomicrobiaceae bacterium NT6N.</title>
        <authorList>
            <person name="Huang C."/>
            <person name="Takami H."/>
            <person name="Hamasaki K."/>
        </authorList>
    </citation>
    <scope>NUCLEOTIDE SEQUENCE</scope>
    <source>
        <strain evidence="1">NT6N</strain>
    </source>
</reference>
<dbReference type="Gene3D" id="3.40.50.150">
    <property type="entry name" value="Vaccinia Virus protein VP39"/>
    <property type="match status" value="1"/>
</dbReference>
<dbReference type="SUPFAM" id="SSF53335">
    <property type="entry name" value="S-adenosyl-L-methionine-dependent methyltransferases"/>
    <property type="match status" value="1"/>
</dbReference>
<proteinExistence type="predicted"/>
<evidence type="ECO:0000313" key="1">
    <source>
        <dbReference type="EMBL" id="BDS05194.1"/>
    </source>
</evidence>
<dbReference type="AlphaFoldDB" id="A0AAT9FH13"/>
<gene>
    <name evidence="1" type="ORF">NT6N_02340</name>
</gene>
<dbReference type="EMBL" id="AP026866">
    <property type="protein sequence ID" value="BDS05194.1"/>
    <property type="molecule type" value="Genomic_DNA"/>
</dbReference>